<evidence type="ECO:0000259" key="7">
    <source>
        <dbReference type="Pfam" id="PF10058"/>
    </source>
</evidence>
<proteinExistence type="inferred from homology"/>
<dbReference type="InterPro" id="IPR019273">
    <property type="entry name" value="Lunapark_Znf"/>
</dbReference>
<feature type="region of interest" description="Disordered" evidence="6">
    <location>
        <begin position="137"/>
        <end position="240"/>
    </location>
</feature>
<protein>
    <recommendedName>
        <fullName evidence="4 5">Endoplasmic reticulum junction formation protein lunapark</fullName>
    </recommendedName>
</protein>
<evidence type="ECO:0000256" key="2">
    <source>
        <dbReference type="ARBA" id="ARBA00009940"/>
    </source>
</evidence>
<keyword evidence="5" id="KW-0479">Metal-binding</keyword>
<feature type="transmembrane region" description="Helical" evidence="5">
    <location>
        <begin position="40"/>
        <end position="59"/>
    </location>
</feature>
<gene>
    <name evidence="8" type="primary">Lnpk</name>
    <name evidence="8" type="ORF">HELFUL_R02805</name>
</gene>
<sequence>YKQAKPSTVEVLEKIDKEIQALEEFREKNQRLQKLCVGRLLLYSSVLYLITCLIVYLWYLPDEWTARLIMALPFFVFPLIIWFIRTLLLFFFSKRTQKNNDALEDLKSQKKKILEEVMEKETYKTAKLILERFDPESSAKEAEFPSAGTTATPRRGQEIRQRTTAQRNASTPQSATPKQGSPKSLVPASPNLQGDTSALSGKERTAVPSLQSNVLPRRPGSPATSVPGMGLHPPGPTLARPILPRERGVVDRVIEYLVGDGPQNRYALICQQCFSHNGMALKEEFEYVAFRCAYCFFLNPARKTRPQAPRLPDFSFEKKQSKESRSETEPPEPREREPQETQQIEESEEDTAQVIETTEMHDKTPSPEQLNKLAEEVEKEAENVSTTEDSISESISAEQSEETLMKAE</sequence>
<keyword evidence="5" id="KW-0472">Membrane</keyword>
<feature type="compositionally biased region" description="Polar residues" evidence="6">
    <location>
        <begin position="162"/>
        <end position="182"/>
    </location>
</feature>
<dbReference type="GO" id="GO:1903373">
    <property type="term" value="P:positive regulation of endoplasmic reticulum tubular network organization"/>
    <property type="evidence" value="ECO:0007669"/>
    <property type="project" value="UniProtKB-UniRule"/>
</dbReference>
<evidence type="ECO:0000313" key="8">
    <source>
        <dbReference type="EMBL" id="NXP52597.1"/>
    </source>
</evidence>
<feature type="compositionally biased region" description="Low complexity" evidence="6">
    <location>
        <begin position="385"/>
        <end position="398"/>
    </location>
</feature>
<keyword evidence="5" id="KW-0256">Endoplasmic reticulum</keyword>
<dbReference type="GO" id="GO:0071788">
    <property type="term" value="P:endoplasmic reticulum tubular network maintenance"/>
    <property type="evidence" value="ECO:0007669"/>
    <property type="project" value="UniProtKB-UniRule"/>
</dbReference>
<feature type="domain" description="Lunapark zinc ribbon" evidence="7">
    <location>
        <begin position="249"/>
        <end position="299"/>
    </location>
</feature>
<reference evidence="8 9" key="1">
    <citation type="submission" date="2019-09" db="EMBL/GenBank/DDBJ databases">
        <title>Bird 10,000 Genomes (B10K) Project - Family phase.</title>
        <authorList>
            <person name="Zhang G."/>
        </authorList>
    </citation>
    <scope>NUCLEOTIDE SEQUENCE [LARGE SCALE GENOMIC DNA]</scope>
    <source>
        <strain evidence="8">B10K-DU-001-55</strain>
        <tissue evidence="8">Muscle</tissue>
    </source>
</reference>
<dbReference type="PANTHER" id="PTHR22166:SF12">
    <property type="entry name" value="ENDOPLASMIC RETICULUM JUNCTION FORMATION PROTEIN LUNAPARK"/>
    <property type="match status" value="1"/>
</dbReference>
<keyword evidence="5" id="KW-1133">Transmembrane helix</keyword>
<feature type="non-terminal residue" evidence="8">
    <location>
        <position position="1"/>
    </location>
</feature>
<dbReference type="GO" id="GO:0008270">
    <property type="term" value="F:zinc ion binding"/>
    <property type="evidence" value="ECO:0007669"/>
    <property type="project" value="UniProtKB-KW"/>
</dbReference>
<dbReference type="OrthoDB" id="1725934at2759"/>
<evidence type="ECO:0000313" key="9">
    <source>
        <dbReference type="Proteomes" id="UP000590868"/>
    </source>
</evidence>
<comment type="function">
    <text evidence="5">Plays a role in determining ER morphology.</text>
</comment>
<feature type="compositionally biased region" description="Basic and acidic residues" evidence="6">
    <location>
        <begin position="373"/>
        <end position="382"/>
    </location>
</feature>
<organism evidence="8 9">
    <name type="scientific">Heliornis fulica</name>
    <name type="common">sungrebe</name>
    <dbReference type="NCBI Taxonomy" id="54369"/>
    <lineage>
        <taxon>Eukaryota</taxon>
        <taxon>Metazoa</taxon>
        <taxon>Chordata</taxon>
        <taxon>Craniata</taxon>
        <taxon>Vertebrata</taxon>
        <taxon>Euteleostomi</taxon>
        <taxon>Archelosauria</taxon>
        <taxon>Archosauria</taxon>
        <taxon>Dinosauria</taxon>
        <taxon>Saurischia</taxon>
        <taxon>Theropoda</taxon>
        <taxon>Coelurosauria</taxon>
        <taxon>Aves</taxon>
        <taxon>Neognathae</taxon>
        <taxon>Neoaves</taxon>
        <taxon>Gruiformes</taxon>
        <taxon>Heliornithidae</taxon>
        <taxon>Heliornis</taxon>
    </lineage>
</organism>
<keyword evidence="9" id="KW-1185">Reference proteome</keyword>
<feature type="region of interest" description="Disordered" evidence="6">
    <location>
        <begin position="306"/>
        <end position="408"/>
    </location>
</feature>
<dbReference type="GO" id="GO:0042802">
    <property type="term" value="F:identical protein binding"/>
    <property type="evidence" value="ECO:0007669"/>
    <property type="project" value="UniProtKB-UniRule"/>
</dbReference>
<comment type="domain">
    <text evidence="5">The C4-type zinc finger motif is necessary both for its ER three-way tubular junction localization and formation.</text>
</comment>
<comment type="similarity">
    <text evidence="2 5">Belongs to the lunapark family.</text>
</comment>
<evidence type="ECO:0000256" key="4">
    <source>
        <dbReference type="ARBA" id="ARBA00049772"/>
    </source>
</evidence>
<keyword evidence="5" id="KW-0862">Zinc</keyword>
<evidence type="ECO:0000256" key="1">
    <source>
        <dbReference type="ARBA" id="ARBA00004215"/>
    </source>
</evidence>
<dbReference type="InterPro" id="IPR040115">
    <property type="entry name" value="Lnp"/>
</dbReference>
<evidence type="ECO:0000256" key="5">
    <source>
        <dbReference type="RuleBase" id="RU367073"/>
    </source>
</evidence>
<comment type="caution">
    <text evidence="8">The sequence shown here is derived from an EMBL/GenBank/DDBJ whole genome shotgun (WGS) entry which is preliminary data.</text>
</comment>
<name>A0A7L2AZR8_9GRUI</name>
<evidence type="ECO:0000256" key="3">
    <source>
        <dbReference type="ARBA" id="ARBA00047002"/>
    </source>
</evidence>
<dbReference type="AlphaFoldDB" id="A0A7L2AZR8"/>
<comment type="subcellular location">
    <subcellularLocation>
        <location evidence="1 5">Endoplasmic reticulum membrane</location>
        <topology evidence="1 5">Multi-pass membrane protein</topology>
        <orientation evidence="1 5">Cytoplasmic side</orientation>
    </subcellularLocation>
</comment>
<keyword evidence="5" id="KW-0863">Zinc-finger</keyword>
<keyword evidence="5" id="KW-0812">Transmembrane</keyword>
<feature type="transmembrane region" description="Helical" evidence="5">
    <location>
        <begin position="71"/>
        <end position="92"/>
    </location>
</feature>
<feature type="compositionally biased region" description="Basic and acidic residues" evidence="6">
    <location>
        <begin position="315"/>
        <end position="339"/>
    </location>
</feature>
<dbReference type="Proteomes" id="UP000590868">
    <property type="component" value="Unassembled WGS sequence"/>
</dbReference>
<feature type="non-terminal residue" evidence="8">
    <location>
        <position position="408"/>
    </location>
</feature>
<dbReference type="PANTHER" id="PTHR22166">
    <property type="entry name" value="ENDOPLASMIC RETICULUM JUNCTION FORMATION PROTEIN LUNAPARK"/>
    <property type="match status" value="1"/>
</dbReference>
<dbReference type="Pfam" id="PF10058">
    <property type="entry name" value="Zn_ribbon_10"/>
    <property type="match status" value="1"/>
</dbReference>
<accession>A0A7L2AZR8</accession>
<comment type="subunit">
    <text evidence="3 5">Homodimer; homodimerization requires the C4-type zinc finger motif and decreases during mitosis in a phosphorylation-dependent manner.</text>
</comment>
<dbReference type="GO" id="GO:0098826">
    <property type="term" value="C:endoplasmic reticulum tubular network membrane"/>
    <property type="evidence" value="ECO:0007669"/>
    <property type="project" value="UniProtKB-UniRule"/>
</dbReference>
<feature type="compositionally biased region" description="Polar residues" evidence="6">
    <location>
        <begin position="190"/>
        <end position="199"/>
    </location>
</feature>
<evidence type="ECO:0000256" key="6">
    <source>
        <dbReference type="SAM" id="MobiDB-lite"/>
    </source>
</evidence>
<dbReference type="EMBL" id="VXBZ01009120">
    <property type="protein sequence ID" value="NXP52597.1"/>
    <property type="molecule type" value="Genomic_DNA"/>
</dbReference>